<comment type="caution">
    <text evidence="2">The sequence shown here is derived from an EMBL/GenBank/DDBJ whole genome shotgun (WGS) entry which is preliminary data.</text>
</comment>
<organism evidence="2 3">
    <name type="scientific">Mycobacterium ahvazicum</name>
    <dbReference type="NCBI Taxonomy" id="1964395"/>
    <lineage>
        <taxon>Bacteria</taxon>
        <taxon>Bacillati</taxon>
        <taxon>Actinomycetota</taxon>
        <taxon>Actinomycetes</taxon>
        <taxon>Mycobacteriales</taxon>
        <taxon>Mycobacteriaceae</taxon>
        <taxon>Mycobacterium</taxon>
        <taxon>Mycobacterium simiae complex</taxon>
    </lineage>
</organism>
<keyword evidence="1" id="KW-0812">Transmembrane</keyword>
<protein>
    <submittedName>
        <fullName evidence="2">Uncharacterized protein</fullName>
    </submittedName>
</protein>
<accession>A0A2K4YB51</accession>
<keyword evidence="1" id="KW-1133">Transmembrane helix</keyword>
<name>A0A2K4YB51_9MYCO</name>
<dbReference type="OrthoDB" id="4736285at2"/>
<evidence type="ECO:0000313" key="3">
    <source>
        <dbReference type="Proteomes" id="UP000236318"/>
    </source>
</evidence>
<dbReference type="EMBL" id="FXEG02000003">
    <property type="protein sequence ID" value="SOX54018.1"/>
    <property type="molecule type" value="Genomic_DNA"/>
</dbReference>
<sequence>MRQVTFKMVAAGDGSPPTSTGYCYYLVAHAVATVLLLLTLVAAVWQFMDWVVTPSCLETSSASSSAVAVAAGTTAQLTDKPVATAASVWIRTAARTEAAAGFKADTGDCPCPKSGK</sequence>
<evidence type="ECO:0000313" key="2">
    <source>
        <dbReference type="EMBL" id="SOX54018.1"/>
    </source>
</evidence>
<gene>
    <name evidence="2" type="ORF">MAAFP003_2694</name>
</gene>
<reference evidence="2" key="1">
    <citation type="submission" date="2018-01" db="EMBL/GenBank/DDBJ databases">
        <authorList>
            <consortium name="Urmite Genomes"/>
        </authorList>
    </citation>
    <scope>NUCLEOTIDE SEQUENCE [LARGE SCALE GENOMIC DNA]</scope>
    <source>
        <strain evidence="2">AFP003</strain>
    </source>
</reference>
<evidence type="ECO:0000256" key="1">
    <source>
        <dbReference type="SAM" id="Phobius"/>
    </source>
</evidence>
<proteinExistence type="predicted"/>
<feature type="transmembrane region" description="Helical" evidence="1">
    <location>
        <begin position="24"/>
        <end position="45"/>
    </location>
</feature>
<keyword evidence="3" id="KW-1185">Reference proteome</keyword>
<keyword evidence="1" id="KW-0472">Membrane</keyword>
<dbReference type="AlphaFoldDB" id="A0A2K4YB51"/>
<dbReference type="RefSeq" id="WP_133160859.1">
    <property type="nucleotide sequence ID" value="NZ_FXEG02000003.1"/>
</dbReference>
<dbReference type="Proteomes" id="UP000236318">
    <property type="component" value="Unassembled WGS sequence"/>
</dbReference>